<dbReference type="PANTHER" id="PTHR47691">
    <property type="entry name" value="REGULATOR-RELATED"/>
    <property type="match status" value="1"/>
</dbReference>
<dbReference type="InterPro" id="IPR027417">
    <property type="entry name" value="P-loop_NTPase"/>
</dbReference>
<dbReference type="InterPro" id="IPR002182">
    <property type="entry name" value="NB-ARC"/>
</dbReference>
<keyword evidence="3" id="KW-1185">Reference proteome</keyword>
<dbReference type="Proteomes" id="UP000183557">
    <property type="component" value="Unassembled WGS sequence"/>
</dbReference>
<name>A0A1I3ZXY4_HALDA</name>
<accession>A0A1I3ZXY4</accession>
<dbReference type="RefSeq" id="WP_075038116.1">
    <property type="nucleotide sequence ID" value="NZ_FOSB01000015.1"/>
</dbReference>
<evidence type="ECO:0000259" key="1">
    <source>
        <dbReference type="Pfam" id="PF00931"/>
    </source>
</evidence>
<dbReference type="Gene3D" id="3.40.50.300">
    <property type="entry name" value="P-loop containing nucleotide triphosphate hydrolases"/>
    <property type="match status" value="1"/>
</dbReference>
<protein>
    <submittedName>
        <fullName evidence="2">NB-ARC domain-containing protein</fullName>
    </submittedName>
</protein>
<dbReference type="Gene3D" id="1.25.40.10">
    <property type="entry name" value="Tetratricopeptide repeat domain"/>
    <property type="match status" value="1"/>
</dbReference>
<dbReference type="GO" id="GO:0043531">
    <property type="term" value="F:ADP binding"/>
    <property type="evidence" value="ECO:0007669"/>
    <property type="project" value="InterPro"/>
</dbReference>
<evidence type="ECO:0000313" key="2">
    <source>
        <dbReference type="EMBL" id="SFK48913.1"/>
    </source>
</evidence>
<dbReference type="OrthoDB" id="9811542at2"/>
<dbReference type="EMBL" id="FOSB01000015">
    <property type="protein sequence ID" value="SFK48913.1"/>
    <property type="molecule type" value="Genomic_DNA"/>
</dbReference>
<dbReference type="Pfam" id="PF00931">
    <property type="entry name" value="NB-ARC"/>
    <property type="match status" value="1"/>
</dbReference>
<proteinExistence type="predicted"/>
<dbReference type="Gene3D" id="2.40.50.140">
    <property type="entry name" value="Nucleic acid-binding proteins"/>
    <property type="match status" value="1"/>
</dbReference>
<feature type="domain" description="NB-ARC" evidence="1">
    <location>
        <begin position="188"/>
        <end position="323"/>
    </location>
</feature>
<dbReference type="SUPFAM" id="SSF50249">
    <property type="entry name" value="Nucleic acid-binding proteins"/>
    <property type="match status" value="1"/>
</dbReference>
<evidence type="ECO:0000313" key="3">
    <source>
        <dbReference type="Proteomes" id="UP000183557"/>
    </source>
</evidence>
<organism evidence="2 3">
    <name type="scientific">Halobacillus dabanensis</name>
    <dbReference type="NCBI Taxonomy" id="240302"/>
    <lineage>
        <taxon>Bacteria</taxon>
        <taxon>Bacillati</taxon>
        <taxon>Bacillota</taxon>
        <taxon>Bacilli</taxon>
        <taxon>Bacillales</taxon>
        <taxon>Bacillaceae</taxon>
        <taxon>Halobacillus</taxon>
    </lineage>
</organism>
<dbReference type="PANTHER" id="PTHR47691:SF3">
    <property type="entry name" value="HTH-TYPE TRANSCRIPTIONAL REGULATOR RV0890C-RELATED"/>
    <property type="match status" value="1"/>
</dbReference>
<dbReference type="AlphaFoldDB" id="A0A1I3ZXY4"/>
<dbReference type="InterPro" id="IPR011990">
    <property type="entry name" value="TPR-like_helical_dom_sf"/>
</dbReference>
<sequence>MDYFNLSSRVVMFSICTSLEYDLKSFILETGDIYFTETMVKKSKDRNKKLNQNEPEEILNELDLGDFIEIIYRNPFKHKINNENANILREYFSKIIPIRNRVMHTRPLELGDRAILYEVLEEIEQKLPLLSWNATLRTRALLKTDPTKLVNQKYMRVKEFESNVYHNLPEPEFDDTGYIGRKNEIKEIKRLLKDDKNHVITIMGNGGIGKTAIAVKSLYDLVDDPENEYDAILWISLKTRTLARGEFTKIENSIQSVTDFFSSGEKLIIKDENQTPEQNIVNFMREFKVLLVLDNLETINSNHIVQFLKEVPGSSKVLITSRHGIGELENRYNLQGLNQKDAIVYFRELAKFYGVSVYKKPESEVKKLVTDHLYSNPLSIKWFITGIHNGITENVLISNKESLIEFCMSNVYEKLSDDSKKILQLFLVENTELSSGEIDYFMGIDNVKLRESINNLLTTNMITITSENFKLNDMAKDYLALYHSPTNDFFMNTLKKRKHLNNMIQQIKVQNEMDPFNPKSLYKNSEDRNHKLSSYYLSKALESSSKQEWEDAFALIHKAENITPDYFEVYKIKAFIQAEKRDLFNALTSYEIALDKCENDFEKSTVLYLYSVFNTIKLSDLEKAFSLIEEAESYYPDNLKILLEKSRVLMYQGLFHESEDILKNVDSRKDELDLQSENIFVSRYADLQRRKAEHIKTRDVEKKLDLLKKGINIIETVDRIDTKSYVTMAKILKELSFLYFDKNSMEFLFATLEKHFSSLKSNKSHDLKKMKEILISHRHEIPNNLYLSLKKYVYDYTVDAKEIYNKNEGIVVFIKEHFGFIANAHNRSIYFNVNNIEEGTSVGDKVKFSTYRNPKGIAAKNIKLIR</sequence>
<reference evidence="3" key="1">
    <citation type="submission" date="2016-10" db="EMBL/GenBank/DDBJ databases">
        <authorList>
            <person name="Varghese N."/>
            <person name="Submissions S."/>
        </authorList>
    </citation>
    <scope>NUCLEOTIDE SEQUENCE [LARGE SCALE GENOMIC DNA]</scope>
    <source>
        <strain evidence="3">CGMCC 1.3704</strain>
    </source>
</reference>
<dbReference type="SUPFAM" id="SSF48452">
    <property type="entry name" value="TPR-like"/>
    <property type="match status" value="1"/>
</dbReference>
<dbReference type="InterPro" id="IPR012340">
    <property type="entry name" value="NA-bd_OB-fold"/>
</dbReference>
<gene>
    <name evidence="2" type="ORF">SAMN04487936_11547</name>
</gene>
<dbReference type="SUPFAM" id="SSF52540">
    <property type="entry name" value="P-loop containing nucleoside triphosphate hydrolases"/>
    <property type="match status" value="1"/>
</dbReference>